<name>A0A401M021_9BACE</name>
<dbReference type="OrthoDB" id="603275at2"/>
<organism evidence="4 5">
    <name type="scientific">Bacteroides faecalis</name>
    <dbReference type="NCBI Taxonomy" id="2447885"/>
    <lineage>
        <taxon>Bacteria</taxon>
        <taxon>Pseudomonadati</taxon>
        <taxon>Bacteroidota</taxon>
        <taxon>Bacteroidia</taxon>
        <taxon>Bacteroidales</taxon>
        <taxon>Bacteroidaceae</taxon>
        <taxon>Bacteroides</taxon>
    </lineage>
</organism>
<feature type="signal peptide" evidence="2">
    <location>
        <begin position="1"/>
        <end position="20"/>
    </location>
</feature>
<gene>
    <name evidence="4" type="ORF">KGMB02408_40770</name>
</gene>
<keyword evidence="2" id="KW-0732">Signal</keyword>
<dbReference type="RefSeq" id="WP_125042578.1">
    <property type="nucleotide sequence ID" value="NZ_BHWB01000020.1"/>
</dbReference>
<dbReference type="InterPro" id="IPR041700">
    <property type="entry name" value="OMP_b-brl_3"/>
</dbReference>
<accession>A0A401M021</accession>
<dbReference type="Pfam" id="PF14905">
    <property type="entry name" value="OMP_b-brl_3"/>
    <property type="match status" value="1"/>
</dbReference>
<feature type="compositionally biased region" description="Polar residues" evidence="1">
    <location>
        <begin position="341"/>
        <end position="357"/>
    </location>
</feature>
<dbReference type="AlphaFoldDB" id="A0A401M021"/>
<reference evidence="4 5" key="1">
    <citation type="submission" date="2018-10" db="EMBL/GenBank/DDBJ databases">
        <title>Draft Genome Sequence of Bacteroides sp. KCTC 15687.</title>
        <authorList>
            <person name="Yu S.Y."/>
            <person name="Kim J.S."/>
            <person name="Oh B.S."/>
            <person name="Park S.H."/>
            <person name="Kang S.W."/>
            <person name="Park J.E."/>
            <person name="Choi S.H."/>
            <person name="Han K.I."/>
            <person name="Lee K.C."/>
            <person name="Eom M.K."/>
            <person name="Suh M.K."/>
            <person name="Lee D.H."/>
            <person name="Yoon H."/>
            <person name="Kim B."/>
            <person name="Yang S.J."/>
            <person name="Lee J.S."/>
            <person name="Lee J.H."/>
        </authorList>
    </citation>
    <scope>NUCLEOTIDE SEQUENCE [LARGE SCALE GENOMIC DNA]</scope>
    <source>
        <strain evidence="4 5">KCTC 15687</strain>
    </source>
</reference>
<feature type="region of interest" description="Disordered" evidence="1">
    <location>
        <begin position="324"/>
        <end position="357"/>
    </location>
</feature>
<keyword evidence="5" id="KW-1185">Reference proteome</keyword>
<dbReference type="Proteomes" id="UP000288079">
    <property type="component" value="Unassembled WGS sequence"/>
</dbReference>
<dbReference type="InterPro" id="IPR008969">
    <property type="entry name" value="CarboxyPept-like_regulatory"/>
</dbReference>
<feature type="compositionally biased region" description="Low complexity" evidence="1">
    <location>
        <begin position="386"/>
        <end position="403"/>
    </location>
</feature>
<dbReference type="Pfam" id="PF13715">
    <property type="entry name" value="CarbopepD_reg_2"/>
    <property type="match status" value="1"/>
</dbReference>
<feature type="chain" id="PRO_5019341313" evidence="2">
    <location>
        <begin position="21"/>
        <end position="944"/>
    </location>
</feature>
<evidence type="ECO:0000313" key="5">
    <source>
        <dbReference type="Proteomes" id="UP000288079"/>
    </source>
</evidence>
<dbReference type="EMBL" id="BHWB01000020">
    <property type="protein sequence ID" value="GCB37132.1"/>
    <property type="molecule type" value="Genomic_DNA"/>
</dbReference>
<feature type="compositionally biased region" description="Basic and acidic residues" evidence="1">
    <location>
        <begin position="916"/>
        <end position="926"/>
    </location>
</feature>
<comment type="caution">
    <text evidence="4">The sequence shown here is derived from an EMBL/GenBank/DDBJ whole genome shotgun (WGS) entry which is preliminary data.</text>
</comment>
<feature type="region of interest" description="Disordered" evidence="1">
    <location>
        <begin position="384"/>
        <end position="421"/>
    </location>
</feature>
<evidence type="ECO:0000256" key="1">
    <source>
        <dbReference type="SAM" id="MobiDB-lite"/>
    </source>
</evidence>
<keyword evidence="4" id="KW-0176">Collagen</keyword>
<evidence type="ECO:0000313" key="4">
    <source>
        <dbReference type="EMBL" id="GCB37132.1"/>
    </source>
</evidence>
<feature type="domain" description="Outer membrane protein beta-barrel" evidence="3">
    <location>
        <begin position="435"/>
        <end position="763"/>
    </location>
</feature>
<proteinExistence type="predicted"/>
<dbReference type="SUPFAM" id="SSF49464">
    <property type="entry name" value="Carboxypeptidase regulatory domain-like"/>
    <property type="match status" value="1"/>
</dbReference>
<feature type="region of interest" description="Disordered" evidence="1">
    <location>
        <begin position="916"/>
        <end position="944"/>
    </location>
</feature>
<evidence type="ECO:0000259" key="3">
    <source>
        <dbReference type="Pfam" id="PF14905"/>
    </source>
</evidence>
<dbReference type="SUPFAM" id="SSF56935">
    <property type="entry name" value="Porins"/>
    <property type="match status" value="1"/>
</dbReference>
<evidence type="ECO:0000256" key="2">
    <source>
        <dbReference type="SAM" id="SignalP"/>
    </source>
</evidence>
<protein>
    <submittedName>
        <fullName evidence="4">Collagen-binding protein</fullName>
    </submittedName>
</protein>
<dbReference type="Gene3D" id="2.60.40.1120">
    <property type="entry name" value="Carboxypeptidase-like, regulatory domain"/>
    <property type="match status" value="1"/>
</dbReference>
<sequence>MKKVSAFMVLMLLCTISIFAQNKLISVSGRVMESDSEEPAAQATVQLLSLPDSTYAAGAASSDKGWFTLPKVKAGKYLLKVSFIGFRTKFLPLQLTDNVSDKQVGNISLEPDAVMLKEAVVTAEVPPVIVKGDTTEYSAAAYPVPEGAMLEELVKRIPGAEVSDEGKITINGKEVKKIMVDGKEFFSDDPKVSMKNLPANIVDKVKSYDKKSDMARITGIDDGNEESVLDLTVKKGMKNGVIGNFIGGYGSKDRYEGGAMVSRFKDDSSFTVIASANNTNNQGFSEFGDAGQGLAGGNAGSGITTSQSLGVNYAKETNKIQVGGNVQYGHSNNDARRKSSSETFLGETSSFGQSENLSNRDRHDLRVDFRMEWRPDTLTTIIFRPNGSYSQTETSSSSWSRTDNNSHDPVNERGAASSSKGHNWSFNGSLMAFRRLNNKGRNLSVGARFGYSDSESDAYSDSKTEFFELDSISDISRYTDRNSDSRNWSVSASYTEPVFKNHFLQLRYEFAHRKQLSQSLVYDSINYYPYPEYMERGYDNDLSTRVENFYDTHSAYLSMRGLYTKMMYDIGVGVTPQSSLSKTTIGPNYKKNLPEQNVLNWSPSVMFRYMFTKQHVLMFRYRGRSSTPNIEDLQDVIDITDPMNLRYGNPNLKPSFNSNFNLNYRRFIPESMRSYTVDVSYSNTLNSVANKMTYDPQTGARIYKKENVNGNWQTQGYFNFNTPLRNQKFTILSTSNVRYSDAVSYTSVGNSRNSDQELSTTHSLDLRERLVGSYRSEVFDVSINGSVNYNLVRNSKQENSNRETFDYYVGGSTNVNLPWQIAISTDVNCRFKNGYTGGLNNNEVMWNAQISKSFLKNNAATLRFKIYDILKQQSSLTRSISETMMSDTEYNTLGSYFMVHFVYRFNTLGGKVAHNRGERGERRSFDGNRGGGHGYGGGMRPMRY</sequence>
<feature type="compositionally biased region" description="Gly residues" evidence="1">
    <location>
        <begin position="928"/>
        <end position="944"/>
    </location>
</feature>